<dbReference type="Proteomes" id="UP001230188">
    <property type="component" value="Unassembled WGS sequence"/>
</dbReference>
<sequence length="619" mass="67313">MQHHHKGAGAGAAGFTNKARVASHVEAVAECRAWVASRATAAMVGRRLRNVYVRAGAVARFESLGEIVPRIRIRATTPGGVVAIRVATRVSVVCEALEEESAPRLLEDDESLVETAASVTLRELRGSGPSTVLLHGVAGVGKSAAAVVASRGVRCEVLNLEDAARSSRGWDELTALFERAYDARRSTTIVLDNLEALGAVPKLATPADEKRLALATRLGRLARGAKRNSSVFVVGTTRRVDDLSAPLADAFEVRMKVTPPTRAERRDFVEKLLREASSPDVLDTIATRAVGYVAADLRKACEVAVRYAERRRQKNEGVVVVTTRDAMAALEDVPASCLVGLRATVPKTRWEDIGGQREAKRRLKQAVEWPITKAHLFRKFEIEAARGVLMHGPPGCSKTMLARACATESEAAFISLSGADVYSPYLGEAEATVRRAFDAAETASPAILFFDEIEALVTNRATNPDANAAENRVLATFLECMDGVAGPREGVVTIGATNRPREIDAALLRPGRLETRIYVALPDRADRLEILRIHVRKYNLADDVDLDDIASKTRGYSGADLAFLCKEAANSRPRTFVDDDLDSADPTSLRARDFRFALRNSRRTYDLTRAQHLLKSSPF</sequence>
<dbReference type="Pfam" id="PF00004">
    <property type="entry name" value="AAA"/>
    <property type="match status" value="2"/>
</dbReference>
<keyword evidence="7" id="KW-1185">Reference proteome</keyword>
<dbReference type="SUPFAM" id="SSF52540">
    <property type="entry name" value="P-loop containing nucleoside triphosphate hydrolases"/>
    <property type="match status" value="2"/>
</dbReference>
<dbReference type="InterPro" id="IPR003593">
    <property type="entry name" value="AAA+_ATPase"/>
</dbReference>
<feature type="domain" description="AAA+ ATPase" evidence="5">
    <location>
        <begin position="128"/>
        <end position="261"/>
    </location>
</feature>
<dbReference type="AlphaFoldDB" id="A0AAD7UHT5"/>
<dbReference type="GO" id="GO:0005524">
    <property type="term" value="F:ATP binding"/>
    <property type="evidence" value="ECO:0007669"/>
    <property type="project" value="UniProtKB-KW"/>
</dbReference>
<dbReference type="InterPro" id="IPR050168">
    <property type="entry name" value="AAA_ATPase_domain"/>
</dbReference>
<dbReference type="InterPro" id="IPR041569">
    <property type="entry name" value="AAA_lid_3"/>
</dbReference>
<keyword evidence="2 4" id="KW-0067">ATP-binding</keyword>
<dbReference type="InterPro" id="IPR003960">
    <property type="entry name" value="ATPase_AAA_CS"/>
</dbReference>
<dbReference type="SMART" id="SM00382">
    <property type="entry name" value="AAA"/>
    <property type="match status" value="2"/>
</dbReference>
<dbReference type="PANTHER" id="PTHR23077">
    <property type="entry name" value="AAA-FAMILY ATPASE"/>
    <property type="match status" value="1"/>
</dbReference>
<evidence type="ECO:0000313" key="7">
    <source>
        <dbReference type="Proteomes" id="UP001230188"/>
    </source>
</evidence>
<evidence type="ECO:0000256" key="4">
    <source>
        <dbReference type="RuleBase" id="RU003651"/>
    </source>
</evidence>
<accession>A0AAD7UHT5</accession>
<gene>
    <name evidence="6" type="ORF">CTAYLR_001080</name>
</gene>
<dbReference type="EMBL" id="JAQMWT010000322">
    <property type="protein sequence ID" value="KAJ8604802.1"/>
    <property type="molecule type" value="Genomic_DNA"/>
</dbReference>
<evidence type="ECO:0000313" key="6">
    <source>
        <dbReference type="EMBL" id="KAJ8604802.1"/>
    </source>
</evidence>
<evidence type="ECO:0000259" key="5">
    <source>
        <dbReference type="SMART" id="SM00382"/>
    </source>
</evidence>
<evidence type="ECO:0000256" key="3">
    <source>
        <dbReference type="ARBA" id="ARBA00023054"/>
    </source>
</evidence>
<dbReference type="InterPro" id="IPR003959">
    <property type="entry name" value="ATPase_AAA_core"/>
</dbReference>
<keyword evidence="1 4" id="KW-0547">Nucleotide-binding</keyword>
<dbReference type="InterPro" id="IPR027417">
    <property type="entry name" value="P-loop_NTPase"/>
</dbReference>
<feature type="domain" description="AAA+ ATPase" evidence="5">
    <location>
        <begin position="384"/>
        <end position="523"/>
    </location>
</feature>
<evidence type="ECO:0000256" key="2">
    <source>
        <dbReference type="ARBA" id="ARBA00022840"/>
    </source>
</evidence>
<proteinExistence type="inferred from homology"/>
<reference evidence="6" key="1">
    <citation type="submission" date="2023-01" db="EMBL/GenBank/DDBJ databases">
        <title>Metagenome sequencing of chrysophaentin producing Chrysophaeum taylorii.</title>
        <authorList>
            <person name="Davison J."/>
            <person name="Bewley C."/>
        </authorList>
    </citation>
    <scope>NUCLEOTIDE SEQUENCE</scope>
    <source>
        <strain evidence="6">NIES-1699</strain>
    </source>
</reference>
<dbReference type="FunFam" id="3.40.50.300:FF:001025">
    <property type="entry name" value="ATPase family, AAA domain-containing 2B"/>
    <property type="match status" value="1"/>
</dbReference>
<dbReference type="Pfam" id="PF17862">
    <property type="entry name" value="AAA_lid_3"/>
    <property type="match status" value="1"/>
</dbReference>
<dbReference type="PROSITE" id="PS00674">
    <property type="entry name" value="AAA"/>
    <property type="match status" value="1"/>
</dbReference>
<keyword evidence="3" id="KW-0175">Coiled coil</keyword>
<name>A0AAD7UHT5_9STRA</name>
<dbReference type="Gene3D" id="1.10.8.60">
    <property type="match status" value="2"/>
</dbReference>
<comment type="caution">
    <text evidence="6">The sequence shown here is derived from an EMBL/GenBank/DDBJ whole genome shotgun (WGS) entry which is preliminary data.</text>
</comment>
<dbReference type="PANTHER" id="PTHR23077:SF117">
    <property type="entry name" value="AAA+ ATPASE DOMAIN-CONTAINING PROTEIN"/>
    <property type="match status" value="1"/>
</dbReference>
<organism evidence="6 7">
    <name type="scientific">Chrysophaeum taylorii</name>
    <dbReference type="NCBI Taxonomy" id="2483200"/>
    <lineage>
        <taxon>Eukaryota</taxon>
        <taxon>Sar</taxon>
        <taxon>Stramenopiles</taxon>
        <taxon>Ochrophyta</taxon>
        <taxon>Pelagophyceae</taxon>
        <taxon>Pelagomonadales</taxon>
        <taxon>Pelagomonadaceae</taxon>
        <taxon>Chrysophaeum</taxon>
    </lineage>
</organism>
<dbReference type="Gene3D" id="3.40.50.300">
    <property type="entry name" value="P-loop containing nucleotide triphosphate hydrolases"/>
    <property type="match status" value="2"/>
</dbReference>
<comment type="similarity">
    <text evidence="4">Belongs to the AAA ATPase family.</text>
</comment>
<dbReference type="GO" id="GO:0016887">
    <property type="term" value="F:ATP hydrolysis activity"/>
    <property type="evidence" value="ECO:0007669"/>
    <property type="project" value="InterPro"/>
</dbReference>
<protein>
    <recommendedName>
        <fullName evidence="5">AAA+ ATPase domain-containing protein</fullName>
    </recommendedName>
</protein>
<evidence type="ECO:0000256" key="1">
    <source>
        <dbReference type="ARBA" id="ARBA00022741"/>
    </source>
</evidence>